<dbReference type="PANTHER" id="PTHR43798">
    <property type="entry name" value="MONOACYLGLYCEROL LIPASE"/>
    <property type="match status" value="1"/>
</dbReference>
<reference evidence="3 4" key="1">
    <citation type="submission" date="2020-08" db="EMBL/GenBank/DDBJ databases">
        <title>Genomic Encyclopedia of Type Strains, Phase IV (KMG-IV): sequencing the most valuable type-strain genomes for metagenomic binning, comparative biology and taxonomic classification.</title>
        <authorList>
            <person name="Goeker M."/>
        </authorList>
    </citation>
    <scope>NUCLEOTIDE SEQUENCE [LARGE SCALE GENOMIC DNA]</scope>
    <source>
        <strain evidence="3 4">DSM 22368</strain>
    </source>
</reference>
<dbReference type="PRINTS" id="PR00111">
    <property type="entry name" value="ABHYDROLASE"/>
</dbReference>
<keyword evidence="1" id="KW-0378">Hydrolase</keyword>
<keyword evidence="4" id="KW-1185">Reference proteome</keyword>
<dbReference type="InParanoid" id="A0A7X0JW50"/>
<dbReference type="InterPro" id="IPR050266">
    <property type="entry name" value="AB_hydrolase_sf"/>
</dbReference>
<evidence type="ECO:0000313" key="4">
    <source>
        <dbReference type="Proteomes" id="UP000528457"/>
    </source>
</evidence>
<dbReference type="InterPro" id="IPR000073">
    <property type="entry name" value="AB_hydrolase_1"/>
</dbReference>
<evidence type="ECO:0000256" key="1">
    <source>
        <dbReference type="ARBA" id="ARBA00022801"/>
    </source>
</evidence>
<feature type="domain" description="AB hydrolase-1" evidence="2">
    <location>
        <begin position="37"/>
        <end position="170"/>
    </location>
</feature>
<protein>
    <submittedName>
        <fullName evidence="3">Pimeloyl-ACP methyl ester carboxylesterase</fullName>
    </submittedName>
</protein>
<dbReference type="Proteomes" id="UP000528457">
    <property type="component" value="Unassembled WGS sequence"/>
</dbReference>
<dbReference type="PANTHER" id="PTHR43798:SF31">
    <property type="entry name" value="AB HYDROLASE SUPERFAMILY PROTEIN YCLE"/>
    <property type="match status" value="1"/>
</dbReference>
<dbReference type="Pfam" id="PF00561">
    <property type="entry name" value="Abhydrolase_1"/>
    <property type="match status" value="1"/>
</dbReference>
<dbReference type="EMBL" id="JACHHT010000002">
    <property type="protein sequence ID" value="MBB6522595.1"/>
    <property type="molecule type" value="Genomic_DNA"/>
</dbReference>
<organism evidence="3 4">
    <name type="scientific">Pseudoteredinibacter isoporae</name>
    <dbReference type="NCBI Taxonomy" id="570281"/>
    <lineage>
        <taxon>Bacteria</taxon>
        <taxon>Pseudomonadati</taxon>
        <taxon>Pseudomonadota</taxon>
        <taxon>Gammaproteobacteria</taxon>
        <taxon>Cellvibrionales</taxon>
        <taxon>Cellvibrionaceae</taxon>
        <taxon>Pseudoteredinibacter</taxon>
    </lineage>
</organism>
<evidence type="ECO:0000259" key="2">
    <source>
        <dbReference type="Pfam" id="PF00561"/>
    </source>
</evidence>
<dbReference type="InterPro" id="IPR029058">
    <property type="entry name" value="AB_hydrolase_fold"/>
</dbReference>
<gene>
    <name evidence="3" type="ORF">HNR48_002880</name>
</gene>
<name>A0A7X0JW50_9GAMM</name>
<dbReference type="Gene3D" id="3.40.50.1820">
    <property type="entry name" value="alpha/beta hydrolase"/>
    <property type="match status" value="1"/>
</dbReference>
<evidence type="ECO:0000313" key="3">
    <source>
        <dbReference type="EMBL" id="MBB6522595.1"/>
    </source>
</evidence>
<dbReference type="RefSeq" id="WP_166845581.1">
    <property type="nucleotide sequence ID" value="NZ_JAAONY010000002.1"/>
</dbReference>
<dbReference type="AlphaFoldDB" id="A0A7X0JW50"/>
<accession>A0A7X0JW50</accession>
<dbReference type="SUPFAM" id="SSF53474">
    <property type="entry name" value="alpha/beta-Hydrolases"/>
    <property type="match status" value="1"/>
</dbReference>
<sequence>MALTLIDQFSLASSELLLPEGTLRYYRSFHAGLHEPYLMLIPGWAGPAEMWQRQLNTLCGRFNIIIMDYPGFGRSQFSTTKEKHVLKNCRIEDQADMVNAILAQEGVRNCIAVGHSIGGALALTAANQADSCIQAVVGADSFTYMNLYPKAEAAAAKAIKHNVLNHFDATLEGLMDEYFPRGSDPELRAWVTAAMAKADPLVGASILENFMLWSLSDHLDKFQGEVVAIAAKDTFVESAFMPVYGNRIQVHCIEKAGHFLMLDQAESFNHKLLQLLNRFH</sequence>
<proteinExistence type="predicted"/>
<comment type="caution">
    <text evidence="3">The sequence shown here is derived from an EMBL/GenBank/DDBJ whole genome shotgun (WGS) entry which is preliminary data.</text>
</comment>
<dbReference type="GO" id="GO:0016020">
    <property type="term" value="C:membrane"/>
    <property type="evidence" value="ECO:0007669"/>
    <property type="project" value="TreeGrafter"/>
</dbReference>
<dbReference type="GO" id="GO:0016787">
    <property type="term" value="F:hydrolase activity"/>
    <property type="evidence" value="ECO:0007669"/>
    <property type="project" value="UniProtKB-KW"/>
</dbReference>